<evidence type="ECO:0000259" key="9">
    <source>
        <dbReference type="PROSITE" id="PS51188"/>
    </source>
</evidence>
<organism evidence="10 11">
    <name type="scientific">Zygosaccharomyces bailii (strain CLIB 213 / ATCC 58445 / CBS 680 / BCRC 21525 / NBRC 1098 / NCYC 1416 / NRRL Y-2227)</name>
    <dbReference type="NCBI Taxonomy" id="1333698"/>
    <lineage>
        <taxon>Eukaryota</taxon>
        <taxon>Fungi</taxon>
        <taxon>Dikarya</taxon>
        <taxon>Ascomycota</taxon>
        <taxon>Saccharomycotina</taxon>
        <taxon>Saccharomycetes</taxon>
        <taxon>Saccharomycetales</taxon>
        <taxon>Saccharomycetaceae</taxon>
        <taxon>Zygosaccharomyces</taxon>
    </lineage>
</organism>
<dbReference type="Pfam" id="PF01556">
    <property type="entry name" value="DnaJ_C"/>
    <property type="match status" value="1"/>
</dbReference>
<dbReference type="Pfam" id="PF00684">
    <property type="entry name" value="DnaJ_CXXCXGXG"/>
    <property type="match status" value="1"/>
</dbReference>
<dbReference type="InterPro" id="IPR002939">
    <property type="entry name" value="DnaJ_C"/>
</dbReference>
<dbReference type="SUPFAM" id="SSF57938">
    <property type="entry name" value="DnaJ/Hsp40 cysteine-rich domain"/>
    <property type="match status" value="1"/>
</dbReference>
<dbReference type="GO" id="GO:0008270">
    <property type="term" value="F:zinc ion binding"/>
    <property type="evidence" value="ECO:0007669"/>
    <property type="project" value="UniProtKB-KW"/>
</dbReference>
<evidence type="ECO:0000313" key="11">
    <source>
        <dbReference type="Proteomes" id="UP000019375"/>
    </source>
</evidence>
<dbReference type="InterPro" id="IPR018253">
    <property type="entry name" value="DnaJ_domain_CS"/>
</dbReference>
<dbReference type="PRINTS" id="PR00625">
    <property type="entry name" value="JDOMAIN"/>
</dbReference>
<dbReference type="GO" id="GO:0051082">
    <property type="term" value="F:unfolded protein binding"/>
    <property type="evidence" value="ECO:0007669"/>
    <property type="project" value="InterPro"/>
</dbReference>
<keyword evidence="2" id="KW-0677">Repeat</keyword>
<dbReference type="PROSITE" id="PS50076">
    <property type="entry name" value="DNAJ_2"/>
    <property type="match status" value="1"/>
</dbReference>
<feature type="domain" description="CR-type" evidence="9">
    <location>
        <begin position="172"/>
        <end position="253"/>
    </location>
</feature>
<dbReference type="Proteomes" id="UP000019375">
    <property type="component" value="Unassembled WGS sequence"/>
</dbReference>
<dbReference type="CDD" id="cd10747">
    <property type="entry name" value="DnaJ_C"/>
    <property type="match status" value="1"/>
</dbReference>
<dbReference type="InterPro" id="IPR036410">
    <property type="entry name" value="HSP_DnaJ_Cys-rich_dom_sf"/>
</dbReference>
<dbReference type="Gene3D" id="1.10.287.110">
    <property type="entry name" value="DnaJ domain"/>
    <property type="match status" value="1"/>
</dbReference>
<dbReference type="PROSITE" id="PS00636">
    <property type="entry name" value="DNAJ_1"/>
    <property type="match status" value="1"/>
</dbReference>
<evidence type="ECO:0000256" key="4">
    <source>
        <dbReference type="ARBA" id="ARBA00022833"/>
    </source>
</evidence>
<sequence length="482" mass="53602">MVRDTRLYDTLDVSPEASISEIKRAYRCMALKYHPDKNRHSEDAKAKFQEVSKAYEILADDEKRGMYDRYGTVDEYAVQEQQEAQGAGSSPAFFSSPMSPGDLFAQFFDNFPSHSAFRSPFAASAFGSSTFDNPGFGAGPRSSSPFQRSRTPSKGPDIKHNLKCTLEELYEGKITKLGLNRRRLCKSCRGQGSLKRRICKTCRGQGQQTETRRTGPMVQTWTQTCPDCGGTGTYSKQSDVCMDCRDECYVKERKIFDVEVQKGMCHGQTIVLPGEADEVIKTSHGAEKVIPGDVVITIDQSKNEKFHRVNRNGCDLLIGDCPIDLATSLCGGDIYIDGHPSGRVLKVSIIPGELIGPNCLKSIEGMGMPKYYGAGKGNLYVQFRVNYPAGLEPETVVKLQHVLSQDKNVQQQQQRQSEKVYEQLGDCAEMDEHVLSSFVPPLDEIASRTASTERDYVKRKWKKSGDGSGEKRRHTGLSSESD</sequence>
<dbReference type="Gene3D" id="2.60.260.20">
    <property type="entry name" value="Urease metallochaperone UreE, N-terminal domain"/>
    <property type="match status" value="2"/>
</dbReference>
<dbReference type="Pfam" id="PF00226">
    <property type="entry name" value="DnaJ"/>
    <property type="match status" value="1"/>
</dbReference>
<dbReference type="FunFam" id="2.10.230.10:FF:000001">
    <property type="entry name" value="DnaJ subfamily A member 2"/>
    <property type="match status" value="1"/>
</dbReference>
<dbReference type="InterPro" id="IPR044713">
    <property type="entry name" value="DNJA1/2-like"/>
</dbReference>
<dbReference type="GO" id="GO:0006457">
    <property type="term" value="P:protein folding"/>
    <property type="evidence" value="ECO:0007669"/>
    <property type="project" value="InterPro"/>
</dbReference>
<evidence type="ECO:0000256" key="3">
    <source>
        <dbReference type="ARBA" id="ARBA00022771"/>
    </source>
</evidence>
<dbReference type="InterPro" id="IPR036869">
    <property type="entry name" value="J_dom_sf"/>
</dbReference>
<feature type="region of interest" description="Disordered" evidence="7">
    <location>
        <begin position="449"/>
        <end position="482"/>
    </location>
</feature>
<evidence type="ECO:0000259" key="8">
    <source>
        <dbReference type="PROSITE" id="PS50076"/>
    </source>
</evidence>
<dbReference type="AlphaFoldDB" id="A0A8J2T7J7"/>
<evidence type="ECO:0000256" key="7">
    <source>
        <dbReference type="SAM" id="MobiDB-lite"/>
    </source>
</evidence>
<feature type="domain" description="J" evidence="8">
    <location>
        <begin position="6"/>
        <end position="71"/>
    </location>
</feature>
<dbReference type="PROSITE" id="PS51188">
    <property type="entry name" value="ZF_CR"/>
    <property type="match status" value="1"/>
</dbReference>
<dbReference type="GO" id="GO:0001671">
    <property type="term" value="F:ATPase activator activity"/>
    <property type="evidence" value="ECO:0007669"/>
    <property type="project" value="UniProtKB-ARBA"/>
</dbReference>
<dbReference type="Gene3D" id="2.10.230.10">
    <property type="entry name" value="Heat shock protein DnaJ, cysteine-rich domain"/>
    <property type="match status" value="1"/>
</dbReference>
<dbReference type="InterPro" id="IPR008971">
    <property type="entry name" value="HSP40/DnaJ_pept-bd"/>
</dbReference>
<dbReference type="PANTHER" id="PTHR43888">
    <property type="entry name" value="DNAJ-LIKE-2, ISOFORM A-RELATED"/>
    <property type="match status" value="1"/>
</dbReference>
<gene>
    <name evidence="10" type="ORF">BN860_07822g</name>
</gene>
<keyword evidence="1 6" id="KW-0479">Metal-binding</keyword>
<proteinExistence type="predicted"/>
<accession>A0A8J2T7J7</accession>
<feature type="zinc finger region" description="CR-type" evidence="6">
    <location>
        <begin position="172"/>
        <end position="253"/>
    </location>
</feature>
<dbReference type="GO" id="GO:0030544">
    <property type="term" value="F:Hsp70 protein binding"/>
    <property type="evidence" value="ECO:0007669"/>
    <property type="project" value="InterPro"/>
</dbReference>
<feature type="region of interest" description="Disordered" evidence="7">
    <location>
        <begin position="134"/>
        <end position="157"/>
    </location>
</feature>
<keyword evidence="11" id="KW-1185">Reference proteome</keyword>
<dbReference type="OrthoDB" id="550424at2759"/>
<evidence type="ECO:0000256" key="1">
    <source>
        <dbReference type="ARBA" id="ARBA00022723"/>
    </source>
</evidence>
<dbReference type="SMART" id="SM00271">
    <property type="entry name" value="DnaJ"/>
    <property type="match status" value="1"/>
</dbReference>
<dbReference type="SUPFAM" id="SSF46565">
    <property type="entry name" value="Chaperone J-domain"/>
    <property type="match status" value="1"/>
</dbReference>
<keyword evidence="3 6" id="KW-0863">Zinc-finger</keyword>
<evidence type="ECO:0000256" key="5">
    <source>
        <dbReference type="ARBA" id="ARBA00023186"/>
    </source>
</evidence>
<name>A0A8J2T7J7_ZYGB2</name>
<evidence type="ECO:0000256" key="6">
    <source>
        <dbReference type="PROSITE-ProRule" id="PRU00546"/>
    </source>
</evidence>
<keyword evidence="5" id="KW-0143">Chaperone</keyword>
<protein>
    <submittedName>
        <fullName evidence="10">ZYBA0S04-07822g1_1</fullName>
    </submittedName>
</protein>
<dbReference type="EMBL" id="HG316457">
    <property type="protein sequence ID" value="CDF89586.1"/>
    <property type="molecule type" value="Genomic_DNA"/>
</dbReference>
<feature type="compositionally biased region" description="Polar residues" evidence="7">
    <location>
        <begin position="141"/>
        <end position="152"/>
    </location>
</feature>
<evidence type="ECO:0000313" key="10">
    <source>
        <dbReference type="EMBL" id="CDF89586.1"/>
    </source>
</evidence>
<feature type="compositionally biased region" description="Basic and acidic residues" evidence="7">
    <location>
        <begin position="451"/>
        <end position="470"/>
    </location>
</feature>
<dbReference type="InterPro" id="IPR001305">
    <property type="entry name" value="HSP_DnaJ_Cys-rich_dom"/>
</dbReference>
<keyword evidence="4 6" id="KW-0862">Zinc</keyword>
<dbReference type="InterPro" id="IPR001623">
    <property type="entry name" value="DnaJ_domain"/>
</dbReference>
<reference evidence="11" key="1">
    <citation type="journal article" date="2013" name="Genome Announc.">
        <title>Genome sequence of the food spoilage yeast Zygosaccharomyces bailii CLIB 213(T).</title>
        <authorList>
            <person name="Galeote V."/>
            <person name="Bigey F."/>
            <person name="Devillers H."/>
            <person name="Neuveglise C."/>
            <person name="Dequin S."/>
        </authorList>
    </citation>
    <scope>NUCLEOTIDE SEQUENCE [LARGE SCALE GENOMIC DNA]</scope>
    <source>
        <strain evidence="11">CLIB 213 / ATCC 58445 / CBS 680 / CCRC 21525 / NBRC 1098 / NCYC 1416 / NRRL Y-2227</strain>
    </source>
</reference>
<dbReference type="CDD" id="cd06257">
    <property type="entry name" value="DnaJ"/>
    <property type="match status" value="1"/>
</dbReference>
<evidence type="ECO:0000256" key="2">
    <source>
        <dbReference type="ARBA" id="ARBA00022737"/>
    </source>
</evidence>
<dbReference type="CDD" id="cd10719">
    <property type="entry name" value="DnaJ_zf"/>
    <property type="match status" value="1"/>
</dbReference>
<dbReference type="SUPFAM" id="SSF49493">
    <property type="entry name" value="HSP40/DnaJ peptide-binding domain"/>
    <property type="match status" value="2"/>
</dbReference>
<dbReference type="GO" id="GO:0072655">
    <property type="term" value="P:establishment of protein localization to mitochondrion"/>
    <property type="evidence" value="ECO:0007669"/>
    <property type="project" value="UniProtKB-ARBA"/>
</dbReference>